<name>A0A4D7JDG4_9BACT</name>
<accession>A0A4D7JDG4</accession>
<dbReference type="GO" id="GO:0016787">
    <property type="term" value="F:hydrolase activity"/>
    <property type="evidence" value="ECO:0007669"/>
    <property type="project" value="UniProtKB-KW"/>
</dbReference>
<evidence type="ECO:0000259" key="5">
    <source>
        <dbReference type="SMART" id="SM00849"/>
    </source>
</evidence>
<proteinExistence type="predicted"/>
<dbReference type="SMART" id="SM00849">
    <property type="entry name" value="Lactamase_B"/>
    <property type="match status" value="1"/>
</dbReference>
<dbReference type="EMBL" id="CP028923">
    <property type="protein sequence ID" value="QCK14339.1"/>
    <property type="molecule type" value="Genomic_DNA"/>
</dbReference>
<dbReference type="Pfam" id="PF00753">
    <property type="entry name" value="Lactamase_B"/>
    <property type="match status" value="1"/>
</dbReference>
<dbReference type="Gene3D" id="3.60.15.10">
    <property type="entry name" value="Ribonuclease Z/Hydroxyacylglutathione hydrolase-like"/>
    <property type="match status" value="1"/>
</dbReference>
<keyword evidence="4" id="KW-0862">Zinc</keyword>
<evidence type="ECO:0000313" key="6">
    <source>
        <dbReference type="EMBL" id="QCK14339.1"/>
    </source>
</evidence>
<dbReference type="PANTHER" id="PTHR46233">
    <property type="entry name" value="HYDROXYACYLGLUTATHIONE HYDROLASE GLOC"/>
    <property type="match status" value="1"/>
</dbReference>
<keyword evidence="3 6" id="KW-0378">Hydrolase</keyword>
<evidence type="ECO:0000256" key="2">
    <source>
        <dbReference type="ARBA" id="ARBA00022723"/>
    </source>
</evidence>
<keyword evidence="2" id="KW-0479">Metal-binding</keyword>
<dbReference type="SUPFAM" id="SSF56281">
    <property type="entry name" value="Metallo-hydrolase/oxidoreductase"/>
    <property type="match status" value="1"/>
</dbReference>
<dbReference type="PANTHER" id="PTHR46233:SF3">
    <property type="entry name" value="HYDROXYACYLGLUTATHIONE HYDROLASE GLOC"/>
    <property type="match status" value="1"/>
</dbReference>
<keyword evidence="7" id="KW-1185">Reference proteome</keyword>
<organism evidence="6 7">
    <name type="scientific">Mangrovivirga cuniculi</name>
    <dbReference type="NCBI Taxonomy" id="2715131"/>
    <lineage>
        <taxon>Bacteria</taxon>
        <taxon>Pseudomonadati</taxon>
        <taxon>Bacteroidota</taxon>
        <taxon>Cytophagia</taxon>
        <taxon>Cytophagales</taxon>
        <taxon>Mangrovivirgaceae</taxon>
        <taxon>Mangrovivirga</taxon>
    </lineage>
</organism>
<dbReference type="GO" id="GO:0046872">
    <property type="term" value="F:metal ion binding"/>
    <property type="evidence" value="ECO:0007669"/>
    <property type="project" value="UniProtKB-KW"/>
</dbReference>
<dbReference type="RefSeq" id="WP_137089928.1">
    <property type="nucleotide sequence ID" value="NZ_CP028923.1"/>
</dbReference>
<evidence type="ECO:0000256" key="1">
    <source>
        <dbReference type="ARBA" id="ARBA00001947"/>
    </source>
</evidence>
<dbReference type="KEGG" id="fpf:DCC35_06070"/>
<reference evidence="6 7" key="1">
    <citation type="submission" date="2018-04" db="EMBL/GenBank/DDBJ databases">
        <title>Complete genome uncultured novel isolate.</title>
        <authorList>
            <person name="Merlino G."/>
        </authorList>
    </citation>
    <scope>NUCLEOTIDE SEQUENCE [LARGE SCALE GENOMIC DNA]</scope>
    <source>
        <strain evidence="7">R1DC9</strain>
    </source>
</reference>
<gene>
    <name evidence="6" type="ORF">DCC35_06070</name>
</gene>
<sequence length="212" mass="23753">MKIHTFTFNPFYENTFVVANDNGDCMIVDPGCYEKEEKEILDKFITQNNYQVKKLINTHCHIDHVLGNAYVKKKYSVNLEGHENDVETLKAVETYAPAYGFANYESTDMDSYLKEGDTVELGDDLFEVLYVPGHAPGHIALYNKIEKVLLGGDVLFNGSIGRTDLPGGDFDTLAKSIKEKFYTLPEDVTVYCGHGESTTIGKEKVSNPFVKA</sequence>
<evidence type="ECO:0000256" key="4">
    <source>
        <dbReference type="ARBA" id="ARBA00022833"/>
    </source>
</evidence>
<dbReference type="OrthoDB" id="9802248at2"/>
<protein>
    <submittedName>
        <fullName evidence="6">MBL fold hydrolase</fullName>
    </submittedName>
</protein>
<evidence type="ECO:0000256" key="3">
    <source>
        <dbReference type="ARBA" id="ARBA00022801"/>
    </source>
</evidence>
<dbReference type="InterPro" id="IPR001279">
    <property type="entry name" value="Metallo-B-lactamas"/>
</dbReference>
<dbReference type="InterPro" id="IPR036866">
    <property type="entry name" value="RibonucZ/Hydroxyglut_hydro"/>
</dbReference>
<dbReference type="InterPro" id="IPR051453">
    <property type="entry name" value="MBL_Glyoxalase_II"/>
</dbReference>
<dbReference type="Proteomes" id="UP000298616">
    <property type="component" value="Chromosome"/>
</dbReference>
<feature type="domain" description="Metallo-beta-lactamase" evidence="5">
    <location>
        <begin position="12"/>
        <end position="194"/>
    </location>
</feature>
<comment type="cofactor">
    <cofactor evidence="1">
        <name>Zn(2+)</name>
        <dbReference type="ChEBI" id="CHEBI:29105"/>
    </cofactor>
</comment>
<dbReference type="CDD" id="cd06262">
    <property type="entry name" value="metallo-hydrolase-like_MBL-fold"/>
    <property type="match status" value="1"/>
</dbReference>
<evidence type="ECO:0000313" key="7">
    <source>
        <dbReference type="Proteomes" id="UP000298616"/>
    </source>
</evidence>
<dbReference type="AlphaFoldDB" id="A0A4D7JDG4"/>